<dbReference type="RefSeq" id="WP_281488627.1">
    <property type="nucleotide sequence ID" value="NZ_CP159582.1"/>
</dbReference>
<dbReference type="AlphaFoldDB" id="A0AAW6TB60"/>
<dbReference type="Proteomes" id="UP001321506">
    <property type="component" value="Unassembled WGS sequence"/>
</dbReference>
<organism evidence="2 3">
    <name type="scientific">Ruicaihuangia caeni</name>
    <dbReference type="NCBI Taxonomy" id="3042517"/>
    <lineage>
        <taxon>Bacteria</taxon>
        <taxon>Bacillati</taxon>
        <taxon>Actinomycetota</taxon>
        <taxon>Actinomycetes</taxon>
        <taxon>Micrococcales</taxon>
        <taxon>Microbacteriaceae</taxon>
        <taxon>Ruicaihuangia</taxon>
    </lineage>
</organism>
<gene>
    <name evidence="2" type="ORF">QF206_07625</name>
</gene>
<feature type="transmembrane region" description="Helical" evidence="1">
    <location>
        <begin position="208"/>
        <end position="225"/>
    </location>
</feature>
<accession>A0AAW6TB60</accession>
<keyword evidence="1" id="KW-0812">Transmembrane</keyword>
<keyword evidence="3" id="KW-1185">Reference proteome</keyword>
<comment type="caution">
    <text evidence="2">The sequence shown here is derived from an EMBL/GenBank/DDBJ whole genome shotgun (WGS) entry which is preliminary data.</text>
</comment>
<evidence type="ECO:0000313" key="3">
    <source>
        <dbReference type="Proteomes" id="UP001321506"/>
    </source>
</evidence>
<proteinExistence type="predicted"/>
<dbReference type="EMBL" id="JASATX010000003">
    <property type="protein sequence ID" value="MDI2098832.1"/>
    <property type="molecule type" value="Genomic_DNA"/>
</dbReference>
<evidence type="ECO:0000313" key="2">
    <source>
        <dbReference type="EMBL" id="MDI2098832.1"/>
    </source>
</evidence>
<evidence type="ECO:0008006" key="4">
    <source>
        <dbReference type="Google" id="ProtNLM"/>
    </source>
</evidence>
<name>A0AAW6TB60_9MICO</name>
<feature type="transmembrane region" description="Helical" evidence="1">
    <location>
        <begin position="232"/>
        <end position="250"/>
    </location>
</feature>
<keyword evidence="1" id="KW-1133">Transmembrane helix</keyword>
<reference evidence="2 3" key="1">
    <citation type="submission" date="2023-04" db="EMBL/GenBank/DDBJ databases">
        <title>Klugiella caeni sp. nov. isolated from the sludge of biochemical tank.</title>
        <authorList>
            <person name="Geng K."/>
        </authorList>
    </citation>
    <scope>NUCLEOTIDE SEQUENCE [LARGE SCALE GENOMIC DNA]</scope>
    <source>
        <strain evidence="2 3">YN-L-19</strain>
    </source>
</reference>
<feature type="transmembrane region" description="Helical" evidence="1">
    <location>
        <begin position="112"/>
        <end position="132"/>
    </location>
</feature>
<evidence type="ECO:0000256" key="1">
    <source>
        <dbReference type="SAM" id="Phobius"/>
    </source>
</evidence>
<keyword evidence="1" id="KW-0472">Membrane</keyword>
<feature type="transmembrane region" description="Helical" evidence="1">
    <location>
        <begin position="174"/>
        <end position="196"/>
    </location>
</feature>
<feature type="transmembrane region" description="Helical" evidence="1">
    <location>
        <begin position="138"/>
        <end position="162"/>
    </location>
</feature>
<protein>
    <recommendedName>
        <fullName evidence="4">DUF1109 domain-containing protein</fullName>
    </recommendedName>
</protein>
<feature type="transmembrane region" description="Helical" evidence="1">
    <location>
        <begin position="262"/>
        <end position="282"/>
    </location>
</feature>
<sequence length="292" mass="30204">MTDIATGEARNTLAPVAAPTVTDMCSSSQAGRPLSAGNCPDPVPFCGDIVPLKAWRAVTVRPGRMAAIVASVGTTSTDWSTMNTSTIPRAARTDVPAHSEPKAPQQRQAVRAGGLAITALVVVFGVLVALPWPEGERYSLTGALAAIALELAIVGVLLIVTLAGGVGRSSGWRAMGAVAIVLSLGTMATSITHAIAPSETSLTVSNTAMFVTAAATFAVALRVALNGSWRGAARALPLVAASWPLIPFIVTVLEQGDQPLAWPAYMTFMTLSHLAIGLTFAISPQLTERARR</sequence>